<feature type="region of interest" description="Disordered" evidence="1">
    <location>
        <begin position="373"/>
        <end position="394"/>
    </location>
</feature>
<gene>
    <name evidence="3" type="ORF">I303_06152</name>
    <name evidence="4" type="ORF">I303_106133</name>
</gene>
<evidence type="ECO:0000313" key="5">
    <source>
        <dbReference type="Proteomes" id="UP000078595"/>
    </source>
</evidence>
<organism evidence="3">
    <name type="scientific">Kwoniella dejecticola CBS 10117</name>
    <dbReference type="NCBI Taxonomy" id="1296121"/>
    <lineage>
        <taxon>Eukaryota</taxon>
        <taxon>Fungi</taxon>
        <taxon>Dikarya</taxon>
        <taxon>Basidiomycota</taxon>
        <taxon>Agaricomycotina</taxon>
        <taxon>Tremellomycetes</taxon>
        <taxon>Tremellales</taxon>
        <taxon>Cryptococcaceae</taxon>
        <taxon>Kwoniella</taxon>
    </lineage>
</organism>
<evidence type="ECO:0000256" key="1">
    <source>
        <dbReference type="SAM" id="MobiDB-lite"/>
    </source>
</evidence>
<proteinExistence type="predicted"/>
<keyword evidence="5" id="KW-1185">Reference proteome</keyword>
<accession>A0A1A6A1D5</accession>
<feature type="domain" description="Peptidase M24" evidence="2">
    <location>
        <begin position="226"/>
        <end position="469"/>
    </location>
</feature>
<feature type="compositionally biased region" description="Basic and acidic residues" evidence="1">
    <location>
        <begin position="374"/>
        <end position="394"/>
    </location>
</feature>
<dbReference type="EMBL" id="KI894033">
    <property type="protein sequence ID" value="OBR83869.1"/>
    <property type="molecule type" value="Genomic_DNA"/>
</dbReference>
<protein>
    <recommendedName>
        <fullName evidence="2">Peptidase M24 domain-containing protein</fullName>
    </recommendedName>
</protein>
<dbReference type="PANTHER" id="PTHR46112">
    <property type="entry name" value="AMINOPEPTIDASE"/>
    <property type="match status" value="1"/>
</dbReference>
<dbReference type="OrthoDB" id="9995434at2759"/>
<dbReference type="KEGG" id="kdj:28969851"/>
<dbReference type="STRING" id="1296121.A0A1A6A1D5"/>
<reference evidence="4" key="3">
    <citation type="submission" date="2024-02" db="EMBL/GenBank/DDBJ databases">
        <title>Comparative genomics of Cryptococcus and Kwoniella reveals pathogenesis evolution and contrasting modes of karyotype evolution via chromosome fusion or intercentromeric recombination.</title>
        <authorList>
            <person name="Coelho M.A."/>
            <person name="David-Palma M."/>
            <person name="Shea T."/>
            <person name="Bowers K."/>
            <person name="McGinley-Smith S."/>
            <person name="Mohammad A.W."/>
            <person name="Gnirke A."/>
            <person name="Yurkov A.M."/>
            <person name="Nowrousian M."/>
            <person name="Sun S."/>
            <person name="Cuomo C.A."/>
            <person name="Heitman J."/>
        </authorList>
    </citation>
    <scope>NUCLEOTIDE SEQUENCE</scope>
    <source>
        <strain evidence="4">CBS 10117</strain>
    </source>
</reference>
<dbReference type="Gene3D" id="3.90.230.10">
    <property type="entry name" value="Creatinase/methionine aminopeptidase superfamily"/>
    <property type="match status" value="1"/>
</dbReference>
<dbReference type="AlphaFoldDB" id="A0A1A6A1D5"/>
<dbReference type="Pfam" id="PF00557">
    <property type="entry name" value="Peptidase_M24"/>
    <property type="match status" value="1"/>
</dbReference>
<dbReference type="Proteomes" id="UP000078595">
    <property type="component" value="Chromosome 7"/>
</dbReference>
<dbReference type="InterPro" id="IPR036005">
    <property type="entry name" value="Creatinase/aminopeptidase-like"/>
</dbReference>
<sequence>MSVLVICTIQYLLQSHTRTSLFDLTQYTSYLTNNPNTYPTPELNPDFVSSCQRLLTPPPGTYTDRLEKLSAILPKGSMWISEPSPSAYYFLGGFSTDQWFLSERPFLIAISSSYFDSNITLLTPSFEALRAKLIVDSLPEEVRERIRWIEWREDQSPYQILKEGLKDKVKRADSGVDSNSTSFVLDDNTREFVARGLRGVMQENQQGLESEIRRIREKKNEWEIGLLRCANQFTLHAIRKTRERMYFGISESQTSQILKEEMAKTGLVGGEGLVLFGENAALPHGSGTDRVLTKEDLVLIDAGGKWGEYVSDITRTFALPGSKIPKSHIELWEIVRQAQKAPYELLLSQKYNESLTFGDLDKSARDVVSNWKNKQKDHVSAEQDRDQDQDQHSSNDIDFSIFTHRLGHGIGLEGHESPYVIQGAQGRNQIEEGNVFSLEPGIYLPSGGKKVNGLKGIGVRLEDCFALTKDREGRWNGEWLSGPVRYWGDI</sequence>
<dbReference type="InterPro" id="IPR029149">
    <property type="entry name" value="Creatin/AminoP/Spt16_N"/>
</dbReference>
<dbReference type="EMBL" id="CP144536">
    <property type="protein sequence ID" value="WWC63530.1"/>
    <property type="molecule type" value="Genomic_DNA"/>
</dbReference>
<evidence type="ECO:0000313" key="4">
    <source>
        <dbReference type="EMBL" id="WWC63530.1"/>
    </source>
</evidence>
<reference evidence="3" key="1">
    <citation type="submission" date="2013-07" db="EMBL/GenBank/DDBJ databases">
        <title>The Genome Sequence of Cryptococcus dejecticola CBS10117.</title>
        <authorList>
            <consortium name="The Broad Institute Genome Sequencing Platform"/>
            <person name="Cuomo C."/>
            <person name="Litvintseva A."/>
            <person name="Chen Y."/>
            <person name="Heitman J."/>
            <person name="Sun S."/>
            <person name="Springer D."/>
            <person name="Dromer F."/>
            <person name="Young S.K."/>
            <person name="Zeng Q."/>
            <person name="Gargeya S."/>
            <person name="Fitzgerald M."/>
            <person name="Abouelleil A."/>
            <person name="Alvarado L."/>
            <person name="Berlin A.M."/>
            <person name="Chapman S.B."/>
            <person name="Dewar J."/>
            <person name="Goldberg J."/>
            <person name="Griggs A."/>
            <person name="Gujja S."/>
            <person name="Hansen M."/>
            <person name="Howarth C."/>
            <person name="Imamovic A."/>
            <person name="Larimer J."/>
            <person name="McCowan C."/>
            <person name="Murphy C."/>
            <person name="Pearson M."/>
            <person name="Priest M."/>
            <person name="Roberts A."/>
            <person name="Saif S."/>
            <person name="Shea T."/>
            <person name="Sykes S."/>
            <person name="Wortman J."/>
            <person name="Nusbaum C."/>
            <person name="Birren B."/>
        </authorList>
    </citation>
    <scope>NUCLEOTIDE SEQUENCE [LARGE SCALE GENOMIC DNA]</scope>
    <source>
        <strain evidence="3">CBS 10117</strain>
    </source>
</reference>
<dbReference type="PANTHER" id="PTHR46112:SF2">
    <property type="entry name" value="XAA-PRO AMINOPEPTIDASE P-RELATED"/>
    <property type="match status" value="1"/>
</dbReference>
<dbReference type="VEuPathDB" id="FungiDB:I303_06152"/>
<dbReference type="RefSeq" id="XP_018261711.1">
    <property type="nucleotide sequence ID" value="XM_018409438.1"/>
</dbReference>
<dbReference type="GeneID" id="28969851"/>
<dbReference type="SUPFAM" id="SSF55920">
    <property type="entry name" value="Creatinase/aminopeptidase"/>
    <property type="match status" value="1"/>
</dbReference>
<evidence type="ECO:0000313" key="3">
    <source>
        <dbReference type="EMBL" id="OBR83869.1"/>
    </source>
</evidence>
<evidence type="ECO:0000259" key="2">
    <source>
        <dbReference type="Pfam" id="PF00557"/>
    </source>
</evidence>
<dbReference type="Gene3D" id="3.40.350.10">
    <property type="entry name" value="Creatinase/prolidase N-terminal domain"/>
    <property type="match status" value="1"/>
</dbReference>
<name>A0A1A6A1D5_9TREE</name>
<dbReference type="InterPro" id="IPR050659">
    <property type="entry name" value="Peptidase_M24B"/>
</dbReference>
<reference evidence="4" key="2">
    <citation type="submission" date="2013-07" db="EMBL/GenBank/DDBJ databases">
        <authorList>
            <consortium name="The Broad Institute Genome Sequencing Platform"/>
            <person name="Cuomo C."/>
            <person name="Litvintseva A."/>
            <person name="Chen Y."/>
            <person name="Heitman J."/>
            <person name="Sun S."/>
            <person name="Springer D."/>
            <person name="Dromer F."/>
            <person name="Young S.K."/>
            <person name="Zeng Q."/>
            <person name="Gargeya S."/>
            <person name="Fitzgerald M."/>
            <person name="Abouelleil A."/>
            <person name="Alvarado L."/>
            <person name="Berlin A.M."/>
            <person name="Chapman S.B."/>
            <person name="Dewar J."/>
            <person name="Goldberg J."/>
            <person name="Griggs A."/>
            <person name="Gujja S."/>
            <person name="Hansen M."/>
            <person name="Howarth C."/>
            <person name="Imamovic A."/>
            <person name="Larimer J."/>
            <person name="McCowan C."/>
            <person name="Murphy C."/>
            <person name="Pearson M."/>
            <person name="Priest M."/>
            <person name="Roberts A."/>
            <person name="Saif S."/>
            <person name="Shea T."/>
            <person name="Sykes S."/>
            <person name="Wortman J."/>
            <person name="Nusbaum C."/>
            <person name="Birren B."/>
        </authorList>
    </citation>
    <scope>NUCLEOTIDE SEQUENCE</scope>
    <source>
        <strain evidence="4">CBS 10117</strain>
    </source>
</reference>
<dbReference type="InterPro" id="IPR000994">
    <property type="entry name" value="Pept_M24"/>
</dbReference>